<dbReference type="Proteomes" id="UP000008206">
    <property type="component" value="Chromosome"/>
</dbReference>
<name>E0U7U2_GLOV7</name>
<dbReference type="KEGG" id="cyj:Cyan7822_3269"/>
<dbReference type="KEGG" id="cyj:Cyan7822_4522"/>
<dbReference type="HOGENOM" id="CLU_2000122_0_0_3"/>
<evidence type="ECO:0000313" key="5">
    <source>
        <dbReference type="Proteomes" id="UP000008206"/>
    </source>
</evidence>
<dbReference type="AlphaFoldDB" id="E0U7U2"/>
<dbReference type="EMBL" id="CP002198">
    <property type="protein sequence ID" value="ADN16432.1"/>
    <property type="molecule type" value="Genomic_DNA"/>
</dbReference>
<keyword evidence="5" id="KW-1185">Reference proteome</keyword>
<dbReference type="STRING" id="497965.Cyan7822_2609"/>
<proteinExistence type="predicted"/>
<protein>
    <submittedName>
        <fullName evidence="2">Uncharacterized protein</fullName>
    </submittedName>
</protein>
<evidence type="ECO:0000313" key="4">
    <source>
        <dbReference type="EMBL" id="ADN16432.1"/>
    </source>
</evidence>
<dbReference type="KEGG" id="cyj:Cyan7822_2947"/>
<dbReference type="RefSeq" id="WP_013322685.1">
    <property type="nucleotide sequence ID" value="NC_014501.1"/>
</dbReference>
<accession>E0U7U2</accession>
<dbReference type="EMBL" id="CP002198">
    <property type="protein sequence ID" value="ADN14904.1"/>
    <property type="molecule type" value="Genomic_DNA"/>
</dbReference>
<dbReference type="EMBL" id="CP002198">
    <property type="protein sequence ID" value="ADN14580.1"/>
    <property type="molecule type" value="Genomic_DNA"/>
</dbReference>
<evidence type="ECO:0000313" key="2">
    <source>
        <dbReference type="EMBL" id="ADN14904.1"/>
    </source>
</evidence>
<sequence length="124" mass="13328">MARILVKHKITVSDPADNSKTMILAFYAPPDAYTGIETETGVKAPASDKPDEFGDFPACSVEELLSTGTAVRKVVDVLKGGKTYRHKIIVADVKAAAFDNAVKAKTYRGGTIKKVVNPLDDIFS</sequence>
<gene>
    <name evidence="1" type="ordered locus">Cyan7822_2609</name>
    <name evidence="2" type="ordered locus">Cyan7822_2947</name>
    <name evidence="3" type="ordered locus">Cyan7822_3269</name>
    <name evidence="4" type="ordered locus">Cyan7822_4522</name>
</gene>
<evidence type="ECO:0000313" key="1">
    <source>
        <dbReference type="EMBL" id="ADN14580.1"/>
    </source>
</evidence>
<reference evidence="2" key="1">
    <citation type="submission" date="2010-09" db="EMBL/GenBank/DDBJ databases">
        <title>Complete sequence of Chromosome of Cyanothece sp. PCC 7822.</title>
        <authorList>
            <consortium name="US DOE Joint Genome Institute"/>
            <person name="Lucas S."/>
            <person name="Copeland A."/>
            <person name="Lapidus A."/>
            <person name="Cheng J.-F."/>
            <person name="Bruce D."/>
            <person name="Goodwin L."/>
            <person name="Pitluck S."/>
            <person name="Saunders E."/>
            <person name="Brettin T."/>
            <person name="Detter J.C."/>
            <person name="Han C."/>
            <person name="Land M."/>
            <person name="Hauser L."/>
            <person name="Chang Y.-J."/>
            <person name="Jeffries C."/>
            <person name="Kyrpides N."/>
            <person name="Ivanova N."/>
            <person name="Mikhailova N."/>
            <person name="Pakrasi H."/>
            <person name="Sherman L."/>
            <person name="Woyke T."/>
        </authorList>
    </citation>
    <scope>NUCLEOTIDE SEQUENCE</scope>
    <source>
        <strain evidence="2">PCC 7822</strain>
    </source>
</reference>
<reference evidence="5" key="2">
    <citation type="journal article" date="2011" name="MBio">
        <title>Novel metabolic attributes of the genus Cyanothece, comprising a group of unicellular nitrogen-fixing Cyanobacteria.</title>
        <authorList>
            <person name="Bandyopadhyay A."/>
            <person name="Elvitigala T."/>
            <person name="Welsh E."/>
            <person name="Stockel J."/>
            <person name="Liberton M."/>
            <person name="Min H."/>
            <person name="Sherman L.A."/>
            <person name="Pakrasi H.B."/>
        </authorList>
    </citation>
    <scope>NUCLEOTIDE SEQUENCE [LARGE SCALE GENOMIC DNA]</scope>
    <source>
        <strain evidence="5">PCC 7822</strain>
    </source>
</reference>
<evidence type="ECO:0000313" key="3">
    <source>
        <dbReference type="EMBL" id="ADN15219.1"/>
    </source>
</evidence>
<organism evidence="2 5">
    <name type="scientific">Gloeothece verrucosa (strain PCC 7822)</name>
    <name type="common">Cyanothece sp. (strain PCC 7822)</name>
    <dbReference type="NCBI Taxonomy" id="497965"/>
    <lineage>
        <taxon>Bacteria</taxon>
        <taxon>Bacillati</taxon>
        <taxon>Cyanobacteriota</taxon>
        <taxon>Cyanophyceae</taxon>
        <taxon>Oscillatoriophycideae</taxon>
        <taxon>Chroococcales</taxon>
        <taxon>Aphanothecaceae</taxon>
        <taxon>Gloeothece</taxon>
        <taxon>Gloeothece verrucosa</taxon>
    </lineage>
</organism>
<dbReference type="EMBL" id="CP002198">
    <property type="protein sequence ID" value="ADN15219.1"/>
    <property type="molecule type" value="Genomic_DNA"/>
</dbReference>
<dbReference type="KEGG" id="cyj:Cyan7822_2609"/>